<feature type="transmembrane region" description="Helical" evidence="2">
    <location>
        <begin position="179"/>
        <end position="204"/>
    </location>
</feature>
<keyword evidence="2" id="KW-0472">Membrane</keyword>
<feature type="transmembrane region" description="Helical" evidence="2">
    <location>
        <begin position="147"/>
        <end position="167"/>
    </location>
</feature>
<keyword evidence="1" id="KW-0175">Coiled coil</keyword>
<feature type="coiled-coil region" evidence="1">
    <location>
        <begin position="259"/>
        <end position="293"/>
    </location>
</feature>
<keyword evidence="2" id="KW-1133">Transmembrane helix</keyword>
<evidence type="ECO:0000313" key="3">
    <source>
        <dbReference type="EMBL" id="TVO74233.1"/>
    </source>
</evidence>
<evidence type="ECO:0000256" key="2">
    <source>
        <dbReference type="SAM" id="Phobius"/>
    </source>
</evidence>
<gene>
    <name evidence="3" type="ORF">FHP88_10715</name>
</gene>
<protein>
    <recommendedName>
        <fullName evidence="5">MotA/TolQ/ExbB proton channel domain-containing protein</fullName>
    </recommendedName>
</protein>
<feature type="transmembrane region" description="Helical" evidence="2">
    <location>
        <begin position="14"/>
        <end position="31"/>
    </location>
</feature>
<comment type="caution">
    <text evidence="3">The sequence shown here is derived from an EMBL/GenBank/DDBJ whole genome shotgun (WGS) entry which is preliminary data.</text>
</comment>
<dbReference type="AlphaFoldDB" id="A0A558DNG4"/>
<name>A0A558DNG4_9GAMM</name>
<reference evidence="3 4" key="1">
    <citation type="submission" date="2019-07" db="EMBL/GenBank/DDBJ databases">
        <title>The pathways for chlorine oxyanion respiration interact through the shared metabolite chlorate.</title>
        <authorList>
            <person name="Barnum T.P."/>
            <person name="Cheng Y."/>
            <person name="Hill K.A."/>
            <person name="Lucas L.N."/>
            <person name="Carlson H.K."/>
            <person name="Coates J.D."/>
        </authorList>
    </citation>
    <scope>NUCLEOTIDE SEQUENCE [LARGE SCALE GENOMIC DNA]</scope>
    <source>
        <strain evidence="3 4">BK-1</strain>
    </source>
</reference>
<evidence type="ECO:0000256" key="1">
    <source>
        <dbReference type="SAM" id="Coils"/>
    </source>
</evidence>
<organism evidence="3 4">
    <name type="scientific">Sedimenticola selenatireducens</name>
    <dbReference type="NCBI Taxonomy" id="191960"/>
    <lineage>
        <taxon>Bacteria</taxon>
        <taxon>Pseudomonadati</taxon>
        <taxon>Pseudomonadota</taxon>
        <taxon>Gammaproteobacteria</taxon>
        <taxon>Chromatiales</taxon>
        <taxon>Sedimenticolaceae</taxon>
        <taxon>Sedimenticola</taxon>
    </lineage>
</organism>
<dbReference type="Proteomes" id="UP000316649">
    <property type="component" value="Unassembled WGS sequence"/>
</dbReference>
<keyword evidence="4" id="KW-1185">Reference proteome</keyword>
<keyword evidence="2" id="KW-0812">Transmembrane</keyword>
<dbReference type="OrthoDB" id="5621486at2"/>
<accession>A0A558DNG4</accession>
<dbReference type="RefSeq" id="WP_144359065.1">
    <property type="nucleotide sequence ID" value="NZ_VMNH01000011.1"/>
</dbReference>
<sequence>MESIQIRRYFSRNILFRMLVLGAIVAGLLYWKLDFINDIYFRDQLTPTGLIINGAIVGLFVLGLLRIIGILLSYSLEERALIQFMRNLRDKVDPIYEISENRMIARRYRNLEVLSNANTPINHNALATTLVASESTRNSLPKFINNTLILTGVFGTIVSLSIALIGASDLLASAVNVNGMGLIIHGMSTALSTTITAIVCYIYFGYFYMKLTDVQTNLISGIEQVTATHLMPRFQIQTESVLFEFSGLIRSLQSLISKMEASQSSFQNLANEMQNSQSNIESLEQCISNAVNKVYDDRIQPVTQEMEDIKKLLRDGFRLHEDL</sequence>
<evidence type="ECO:0000313" key="4">
    <source>
        <dbReference type="Proteomes" id="UP000316649"/>
    </source>
</evidence>
<proteinExistence type="predicted"/>
<evidence type="ECO:0008006" key="5">
    <source>
        <dbReference type="Google" id="ProtNLM"/>
    </source>
</evidence>
<feature type="transmembrane region" description="Helical" evidence="2">
    <location>
        <begin position="51"/>
        <end position="76"/>
    </location>
</feature>
<dbReference type="EMBL" id="VMNH01000011">
    <property type="protein sequence ID" value="TVO74233.1"/>
    <property type="molecule type" value="Genomic_DNA"/>
</dbReference>